<dbReference type="SUPFAM" id="SSF56349">
    <property type="entry name" value="DNA breaking-rejoining enzymes"/>
    <property type="match status" value="1"/>
</dbReference>
<dbReference type="GO" id="GO:0006310">
    <property type="term" value="P:DNA recombination"/>
    <property type="evidence" value="ECO:0007669"/>
    <property type="project" value="UniProtKB-KW"/>
</dbReference>
<sequence length="114" mass="13459">MYDVQPLRTKAEIKQVGNLLKQNRYGQRDYMIFYMGINTGLRMSDITSFKIKDVANGKNPTVLELKTRKKEKLIWLISDQNWMLISPIYVHKVLQQKITIGSFHHKNKPKLIIR</sequence>
<reference evidence="2 3" key="1">
    <citation type="journal article" date="2015" name="Genome Announc.">
        <title>Expanding the biotechnology potential of lactobacilli through comparative genomics of 213 strains and associated genera.</title>
        <authorList>
            <person name="Sun Z."/>
            <person name="Harris H.M."/>
            <person name="McCann A."/>
            <person name="Guo C."/>
            <person name="Argimon S."/>
            <person name="Zhang W."/>
            <person name="Yang X."/>
            <person name="Jeffery I.B."/>
            <person name="Cooney J.C."/>
            <person name="Kagawa T.F."/>
            <person name="Liu W."/>
            <person name="Song Y."/>
            <person name="Salvetti E."/>
            <person name="Wrobel A."/>
            <person name="Rasinkangas P."/>
            <person name="Parkhill J."/>
            <person name="Rea M.C."/>
            <person name="O'Sullivan O."/>
            <person name="Ritari J."/>
            <person name="Douillard F.P."/>
            <person name="Paul Ross R."/>
            <person name="Yang R."/>
            <person name="Briner A.E."/>
            <person name="Felis G.E."/>
            <person name="de Vos W.M."/>
            <person name="Barrangou R."/>
            <person name="Klaenhammer T.R."/>
            <person name="Caufield P.W."/>
            <person name="Cui Y."/>
            <person name="Zhang H."/>
            <person name="O'Toole P.W."/>
        </authorList>
    </citation>
    <scope>NUCLEOTIDE SEQUENCE [LARGE SCALE GENOMIC DNA]</scope>
    <source>
        <strain evidence="2 3">DSM 20690</strain>
    </source>
</reference>
<evidence type="ECO:0000313" key="3">
    <source>
        <dbReference type="Proteomes" id="UP000051565"/>
    </source>
</evidence>
<accession>A0A0R2JTW6</accession>
<evidence type="ECO:0008006" key="4">
    <source>
        <dbReference type="Google" id="ProtNLM"/>
    </source>
</evidence>
<proteinExistence type="predicted"/>
<keyword evidence="1" id="KW-0233">DNA recombination</keyword>
<dbReference type="PATRIC" id="fig|1122148.6.peg.16"/>
<dbReference type="InterPro" id="IPR011010">
    <property type="entry name" value="DNA_brk_join_enz"/>
</dbReference>
<keyword evidence="3" id="KW-1185">Reference proteome</keyword>
<dbReference type="EMBL" id="JQBT01000008">
    <property type="protein sequence ID" value="KRN80559.1"/>
    <property type="molecule type" value="Genomic_DNA"/>
</dbReference>
<protein>
    <recommendedName>
        <fullName evidence="4">Tyr recombinase domain-containing protein</fullName>
    </recommendedName>
</protein>
<dbReference type="Gene3D" id="1.10.443.10">
    <property type="entry name" value="Intergrase catalytic core"/>
    <property type="match status" value="1"/>
</dbReference>
<dbReference type="Proteomes" id="UP000051565">
    <property type="component" value="Unassembled WGS sequence"/>
</dbReference>
<organism evidence="2 3">
    <name type="scientific">Fructilactobacillus lindneri DSM 20690 = JCM 11027</name>
    <dbReference type="NCBI Taxonomy" id="1122148"/>
    <lineage>
        <taxon>Bacteria</taxon>
        <taxon>Bacillati</taxon>
        <taxon>Bacillota</taxon>
        <taxon>Bacilli</taxon>
        <taxon>Lactobacillales</taxon>
        <taxon>Lactobacillaceae</taxon>
        <taxon>Fructilactobacillus</taxon>
    </lineage>
</organism>
<comment type="caution">
    <text evidence="2">The sequence shown here is derived from an EMBL/GenBank/DDBJ whole genome shotgun (WGS) entry which is preliminary data.</text>
</comment>
<gene>
    <name evidence="2" type="ORF">IV52_GL000012</name>
</gene>
<dbReference type="InterPro" id="IPR013762">
    <property type="entry name" value="Integrase-like_cat_sf"/>
</dbReference>
<dbReference type="GO" id="GO:0015074">
    <property type="term" value="P:DNA integration"/>
    <property type="evidence" value="ECO:0007669"/>
    <property type="project" value="InterPro"/>
</dbReference>
<name>A0A0R2JTW6_9LACO</name>
<dbReference type="AlphaFoldDB" id="A0A0R2JTW6"/>
<evidence type="ECO:0000256" key="1">
    <source>
        <dbReference type="ARBA" id="ARBA00023172"/>
    </source>
</evidence>
<evidence type="ECO:0000313" key="2">
    <source>
        <dbReference type="EMBL" id="KRN80559.1"/>
    </source>
</evidence>
<dbReference type="GO" id="GO:0003677">
    <property type="term" value="F:DNA binding"/>
    <property type="evidence" value="ECO:0007669"/>
    <property type="project" value="InterPro"/>
</dbReference>